<accession>A0A7J3Z7R9</accession>
<comment type="caution">
    <text evidence="1">The sequence shown here is derived from an EMBL/GenBank/DDBJ whole genome shotgun (WGS) entry which is preliminary data.</text>
</comment>
<protein>
    <submittedName>
        <fullName evidence="1">Triphosphoribosyl-dephospho-CoA synthase</fullName>
    </submittedName>
</protein>
<dbReference type="GO" id="GO:0005524">
    <property type="term" value="F:ATP binding"/>
    <property type="evidence" value="ECO:0007669"/>
    <property type="project" value="InterPro"/>
</dbReference>
<dbReference type="InterPro" id="IPR002736">
    <property type="entry name" value="CitG"/>
</dbReference>
<name>A0A7J3Z7R9_9CREN</name>
<organism evidence="1">
    <name type="scientific">Ignisphaera aggregans</name>
    <dbReference type="NCBI Taxonomy" id="334771"/>
    <lineage>
        <taxon>Archaea</taxon>
        <taxon>Thermoproteota</taxon>
        <taxon>Thermoprotei</taxon>
        <taxon>Desulfurococcales</taxon>
        <taxon>Desulfurococcaceae</taxon>
        <taxon>Ignisphaera</taxon>
    </lineage>
</organism>
<reference evidence="1" key="1">
    <citation type="journal article" date="2020" name="mSystems">
        <title>Genome- and Community-Level Interaction Insights into Carbon Utilization and Element Cycling Functions of Hydrothermarchaeota in Hydrothermal Sediment.</title>
        <authorList>
            <person name="Zhou Z."/>
            <person name="Liu Y."/>
            <person name="Xu W."/>
            <person name="Pan J."/>
            <person name="Luo Z.H."/>
            <person name="Li M."/>
        </authorList>
    </citation>
    <scope>NUCLEOTIDE SEQUENCE [LARGE SCALE GENOMIC DNA]</scope>
    <source>
        <strain evidence="1">SpSt-1105</strain>
    </source>
</reference>
<dbReference type="AlphaFoldDB" id="A0A7J3Z7R9"/>
<dbReference type="PANTHER" id="PTHR42280">
    <property type="entry name" value="CITG FAMILY PROTEIN"/>
    <property type="match status" value="1"/>
</dbReference>
<gene>
    <name evidence="1" type="ORF">ENM66_05675</name>
</gene>
<sequence length="325" mass="35809">MATRSSVVKSLKLAAYLLASSIALEVAGYPKPGNVHRLRDFSDTVFEDFLVTAVIAEHYMFRAAVRGCRVVQGYTPALLVCDFIRATVAEARMVSGGGNTCLGTALLLYPLAVASGYLLCSGRVLEASAVASYAKSLLYRYSTALDSVEFYKAVRVASPSYIKSSDATEEFPNVWDKEFKVKLLSKNYRLWDVLSYSAKNDIVCREVVEGYVRSLRNASFLSTRLQEHGSWNLAVVETYLYQLAHDTDTLIARKHSIDATKQVSERAKDVLNLCLSSQGSHCLEALKTFDQELIEKNINPGSSADIVASSIALYAIQKKSSILRP</sequence>
<dbReference type="EMBL" id="DRYQ01000086">
    <property type="protein sequence ID" value="HHQ50820.1"/>
    <property type="molecule type" value="Genomic_DNA"/>
</dbReference>
<proteinExistence type="predicted"/>
<evidence type="ECO:0000313" key="1">
    <source>
        <dbReference type="EMBL" id="HHQ50820.1"/>
    </source>
</evidence>
<dbReference type="Gene3D" id="1.10.4200.10">
    <property type="entry name" value="Triphosphoribosyl-dephospho-CoA protein"/>
    <property type="match status" value="1"/>
</dbReference>
<dbReference type="PANTHER" id="PTHR42280:SF1">
    <property type="entry name" value="CITG FAMILY PROTEIN"/>
    <property type="match status" value="1"/>
</dbReference>
<dbReference type="Pfam" id="PF01874">
    <property type="entry name" value="CitG"/>
    <property type="match status" value="1"/>
</dbReference>
<dbReference type="GO" id="GO:0046917">
    <property type="term" value="F:triphosphoribosyl-dephospho-CoA synthase activity"/>
    <property type="evidence" value="ECO:0007669"/>
    <property type="project" value="InterPro"/>
</dbReference>